<comment type="similarity">
    <text evidence="1">Belongs to the short-chain dehydrogenases/reductases (SDR) family.</text>
</comment>
<keyword evidence="2" id="KW-0560">Oxidoreductase</keyword>
<evidence type="ECO:0000256" key="2">
    <source>
        <dbReference type="ARBA" id="ARBA00023002"/>
    </source>
</evidence>
<dbReference type="Proteomes" id="UP000011083">
    <property type="component" value="Unassembled WGS sequence"/>
</dbReference>
<evidence type="ECO:0000256" key="1">
    <source>
        <dbReference type="ARBA" id="ARBA00006484"/>
    </source>
</evidence>
<gene>
    <name evidence="4" type="ORF">ACA1_153300</name>
</gene>
<reference evidence="4 5" key="1">
    <citation type="journal article" date="2013" name="Genome Biol.">
        <title>Genome of Acanthamoeba castellanii highlights extensive lateral gene transfer and early evolution of tyrosine kinase signaling.</title>
        <authorList>
            <person name="Clarke M."/>
            <person name="Lohan A.J."/>
            <person name="Liu B."/>
            <person name="Lagkouvardos I."/>
            <person name="Roy S."/>
            <person name="Zafar N."/>
            <person name="Bertelli C."/>
            <person name="Schilde C."/>
            <person name="Kianianmomeni A."/>
            <person name="Burglin T.R."/>
            <person name="Frech C."/>
            <person name="Turcotte B."/>
            <person name="Kopec K.O."/>
            <person name="Synnott J.M."/>
            <person name="Choo C."/>
            <person name="Paponov I."/>
            <person name="Finkler A."/>
            <person name="Soon Heng Tan C."/>
            <person name="Hutchins A.P."/>
            <person name="Weinmeier T."/>
            <person name="Rattei T."/>
            <person name="Chu J.S."/>
            <person name="Gimenez G."/>
            <person name="Irimia M."/>
            <person name="Rigden D.J."/>
            <person name="Fitzpatrick D.A."/>
            <person name="Lorenzo-Morales J."/>
            <person name="Bateman A."/>
            <person name="Chiu C.H."/>
            <person name="Tang P."/>
            <person name="Hegemann P."/>
            <person name="Fromm H."/>
            <person name="Raoult D."/>
            <person name="Greub G."/>
            <person name="Miranda-Saavedra D."/>
            <person name="Chen N."/>
            <person name="Nash P."/>
            <person name="Ginger M.L."/>
            <person name="Horn M."/>
            <person name="Schaap P."/>
            <person name="Caler L."/>
            <person name="Loftus B."/>
        </authorList>
    </citation>
    <scope>NUCLEOTIDE SEQUENCE [LARGE SCALE GENOMIC DNA]</scope>
    <source>
        <strain evidence="4 5">Neff</strain>
    </source>
</reference>
<accession>L8HIC1</accession>
<keyword evidence="5" id="KW-1185">Reference proteome</keyword>
<dbReference type="InterPro" id="IPR002347">
    <property type="entry name" value="SDR_fam"/>
</dbReference>
<dbReference type="Pfam" id="PF00106">
    <property type="entry name" value="adh_short"/>
    <property type="match status" value="1"/>
</dbReference>
<keyword evidence="3" id="KW-1133">Transmembrane helix</keyword>
<dbReference type="AlphaFoldDB" id="L8HIC1"/>
<name>L8HIC1_ACACF</name>
<evidence type="ECO:0000313" key="5">
    <source>
        <dbReference type="Proteomes" id="UP000011083"/>
    </source>
</evidence>
<proteinExistence type="inferred from homology"/>
<protein>
    <submittedName>
        <fullName evidence="4">Oxidoreductase, short chain dehydrogenase/reductase superfamily protein</fullName>
    </submittedName>
</protein>
<dbReference type="GO" id="GO:0016491">
    <property type="term" value="F:oxidoreductase activity"/>
    <property type="evidence" value="ECO:0007669"/>
    <property type="project" value="UniProtKB-KW"/>
</dbReference>
<dbReference type="GeneID" id="14925123"/>
<dbReference type="InterPro" id="IPR036291">
    <property type="entry name" value="NAD(P)-bd_dom_sf"/>
</dbReference>
<organism evidence="4 5">
    <name type="scientific">Acanthamoeba castellanii (strain ATCC 30010 / Neff)</name>
    <dbReference type="NCBI Taxonomy" id="1257118"/>
    <lineage>
        <taxon>Eukaryota</taxon>
        <taxon>Amoebozoa</taxon>
        <taxon>Discosea</taxon>
        <taxon>Longamoebia</taxon>
        <taxon>Centramoebida</taxon>
        <taxon>Acanthamoebidae</taxon>
        <taxon>Acanthamoeba</taxon>
    </lineage>
</organism>
<dbReference type="VEuPathDB" id="AmoebaDB:ACA1_153300"/>
<dbReference type="RefSeq" id="XP_004353649.1">
    <property type="nucleotide sequence ID" value="XM_004353597.1"/>
</dbReference>
<dbReference type="Gene3D" id="3.40.50.720">
    <property type="entry name" value="NAD(P)-binding Rossmann-like Domain"/>
    <property type="match status" value="1"/>
</dbReference>
<dbReference type="STRING" id="1257118.L8HIC1"/>
<evidence type="ECO:0000313" key="4">
    <source>
        <dbReference type="EMBL" id="ELR24121.1"/>
    </source>
</evidence>
<dbReference type="KEGG" id="acan:ACA1_153300"/>
<sequence>MKRSSADKNDDEPRTVIITGASQGLGLQCALNVAQAHPRWHLVLACRAPLEKADAAAESVRQRTGHLHVEVVELDLASLQSVRHFAAGIAQRLAAWGDDYHSAEALPPLASLVCNAGLQVINPAVSKDGFELTFATNHLGHFLLVNMLLRSILVDSAQRGTEAPVLRIVSVASGTHDPAKKTGMPHPRYIKADWLAHPERDTEDTKKDGRCTYTTSKLCNVLFTYELARRLKACGWEDRVHVTAYDPGFMPGTGLARDYPAALRWIFVNALPWASINFAGSAWRPTPRCAGLQFKPASRLLRGIKKTGQIGAYAGIAVGVTAGVVVVTPIALAVGIPTLAIGLPIYGAYKIVS</sequence>
<dbReference type="PANTHER" id="PTHR24320">
    <property type="entry name" value="RETINOL DEHYDROGENASE"/>
    <property type="match status" value="1"/>
</dbReference>
<dbReference type="OrthoDB" id="25491at2759"/>
<feature type="transmembrane region" description="Helical" evidence="3">
    <location>
        <begin position="310"/>
        <end position="336"/>
    </location>
</feature>
<dbReference type="PANTHER" id="PTHR24320:SF152">
    <property type="entry name" value="SHORT-CHAIN DEHYDROGENASE_REDUCTASE FAMILY PROTEIN"/>
    <property type="match status" value="1"/>
</dbReference>
<keyword evidence="3" id="KW-0812">Transmembrane</keyword>
<dbReference type="SUPFAM" id="SSF51735">
    <property type="entry name" value="NAD(P)-binding Rossmann-fold domains"/>
    <property type="match status" value="1"/>
</dbReference>
<evidence type="ECO:0000256" key="3">
    <source>
        <dbReference type="SAM" id="Phobius"/>
    </source>
</evidence>
<dbReference type="EMBL" id="KB007837">
    <property type="protein sequence ID" value="ELR24121.1"/>
    <property type="molecule type" value="Genomic_DNA"/>
</dbReference>
<dbReference type="OMA" id="NELWEDS"/>
<keyword evidence="3" id="KW-0472">Membrane</keyword>